<dbReference type="Pfam" id="PF15108">
    <property type="entry name" value="TMEM37"/>
    <property type="match status" value="1"/>
</dbReference>
<keyword evidence="1" id="KW-0472">Membrane</keyword>
<dbReference type="PANTHER" id="PTHR31767">
    <property type="entry name" value="VOLTAGE-DEPENDENT CALCIUM CHANNEL GAMMA-LIKE SUBUNIT"/>
    <property type="match status" value="1"/>
</dbReference>
<dbReference type="PANTHER" id="PTHR31767:SF0">
    <property type="entry name" value="VOLTAGE-DEPENDENT CALCIUM CHANNEL GAMMA-LIKE SUBUNIT"/>
    <property type="match status" value="1"/>
</dbReference>
<feature type="transmembrane region" description="Helical" evidence="1">
    <location>
        <begin position="6"/>
        <end position="25"/>
    </location>
</feature>
<reference evidence="2" key="1">
    <citation type="submission" date="2025-08" db="UniProtKB">
        <authorList>
            <consortium name="Ensembl"/>
        </authorList>
    </citation>
    <scope>IDENTIFICATION</scope>
</reference>
<dbReference type="GO" id="GO:0005244">
    <property type="term" value="F:voltage-gated monoatomic ion channel activity"/>
    <property type="evidence" value="ECO:0007669"/>
    <property type="project" value="InterPro"/>
</dbReference>
<sequence length="111" mass="11749">MACCRALVSLAVVAAIFGLEFQVISQVSQGQDSACRWILGSALMLVAASMSVSGVAVFVALLQGFVSPVGLTLTFWCQITAIFFFLLNGMAARYIHVMNTQAPLGGTLQKC</sequence>
<accession>A0A8C4DV05</accession>
<dbReference type="GeneTree" id="ENSGT00390000006225"/>
<organism evidence="2 3">
    <name type="scientific">Dicentrarchus labrax</name>
    <name type="common">European seabass</name>
    <name type="synonym">Morone labrax</name>
    <dbReference type="NCBI Taxonomy" id="13489"/>
    <lineage>
        <taxon>Eukaryota</taxon>
        <taxon>Metazoa</taxon>
        <taxon>Chordata</taxon>
        <taxon>Craniata</taxon>
        <taxon>Vertebrata</taxon>
        <taxon>Euteleostomi</taxon>
        <taxon>Actinopterygii</taxon>
        <taxon>Neopterygii</taxon>
        <taxon>Teleostei</taxon>
        <taxon>Neoteleostei</taxon>
        <taxon>Acanthomorphata</taxon>
        <taxon>Eupercaria</taxon>
        <taxon>Moronidae</taxon>
        <taxon>Dicentrarchus</taxon>
    </lineage>
</organism>
<reference evidence="2" key="2">
    <citation type="submission" date="2025-09" db="UniProtKB">
        <authorList>
            <consortium name="Ensembl"/>
        </authorList>
    </citation>
    <scope>IDENTIFICATION</scope>
</reference>
<dbReference type="Ensembl" id="ENSDLAT00005009049.2">
    <property type="protein sequence ID" value="ENSDLAP00005008258.2"/>
    <property type="gene ID" value="ENSDLAG00005004352.2"/>
</dbReference>
<name>A0A8C4DV05_DICLA</name>
<dbReference type="AlphaFoldDB" id="A0A8C4DV05"/>
<evidence type="ECO:0000313" key="2">
    <source>
        <dbReference type="Ensembl" id="ENSDLAP00005008258.2"/>
    </source>
</evidence>
<evidence type="ECO:0000313" key="3">
    <source>
        <dbReference type="Proteomes" id="UP000694389"/>
    </source>
</evidence>
<dbReference type="GO" id="GO:0005262">
    <property type="term" value="F:calcium channel activity"/>
    <property type="evidence" value="ECO:0007669"/>
    <property type="project" value="InterPro"/>
</dbReference>
<keyword evidence="3" id="KW-1185">Reference proteome</keyword>
<evidence type="ECO:0000256" key="1">
    <source>
        <dbReference type="SAM" id="Phobius"/>
    </source>
</evidence>
<feature type="transmembrane region" description="Helical" evidence="1">
    <location>
        <begin position="37"/>
        <end position="61"/>
    </location>
</feature>
<dbReference type="InterPro" id="IPR029372">
    <property type="entry name" value="Tmem37"/>
</dbReference>
<keyword evidence="1" id="KW-1133">Transmembrane helix</keyword>
<dbReference type="Proteomes" id="UP000694389">
    <property type="component" value="Unassembled WGS sequence"/>
</dbReference>
<proteinExistence type="predicted"/>
<feature type="transmembrane region" description="Helical" evidence="1">
    <location>
        <begin position="73"/>
        <end position="91"/>
    </location>
</feature>
<keyword evidence="1" id="KW-0812">Transmembrane</keyword>
<protein>
    <submittedName>
        <fullName evidence="2">Uncharacterized protein</fullName>
    </submittedName>
</protein>
<dbReference type="GO" id="GO:0016020">
    <property type="term" value="C:membrane"/>
    <property type="evidence" value="ECO:0007669"/>
    <property type="project" value="InterPro"/>
</dbReference>